<dbReference type="Pfam" id="PF04885">
    <property type="entry name" value="Stig1"/>
    <property type="match status" value="1"/>
</dbReference>
<protein>
    <recommendedName>
        <fullName evidence="6">Stigma-specific Stig1 family protein</fullName>
    </recommendedName>
</protein>
<evidence type="ECO:0000256" key="1">
    <source>
        <dbReference type="ARBA" id="ARBA00006010"/>
    </source>
</evidence>
<gene>
    <name evidence="4" type="ORF">RJ639_019150</name>
</gene>
<feature type="compositionally biased region" description="Pro residues" evidence="3">
    <location>
        <begin position="243"/>
        <end position="270"/>
    </location>
</feature>
<evidence type="ECO:0000313" key="4">
    <source>
        <dbReference type="EMBL" id="KAK3003645.1"/>
    </source>
</evidence>
<dbReference type="InterPro" id="IPR006969">
    <property type="entry name" value="Stig-like"/>
</dbReference>
<dbReference type="AlphaFoldDB" id="A0AA89AIQ1"/>
<dbReference type="Gene3D" id="3.60.21.10">
    <property type="match status" value="1"/>
</dbReference>
<evidence type="ECO:0000256" key="3">
    <source>
        <dbReference type="SAM" id="MobiDB-lite"/>
    </source>
</evidence>
<dbReference type="SUPFAM" id="SSF56300">
    <property type="entry name" value="Metallo-dependent phosphatases"/>
    <property type="match status" value="1"/>
</dbReference>
<proteinExistence type="inferred from homology"/>
<evidence type="ECO:0000256" key="2">
    <source>
        <dbReference type="ARBA" id="ARBA00022729"/>
    </source>
</evidence>
<dbReference type="PANTHER" id="PTHR33227">
    <property type="entry name" value="STIGMA-SPECIFIC STIG1-LIKE PROTEIN 3"/>
    <property type="match status" value="1"/>
</dbReference>
<accession>A0AA89AIQ1</accession>
<comment type="similarity">
    <text evidence="1">Belongs to the STIG1 family.</text>
</comment>
<evidence type="ECO:0000313" key="5">
    <source>
        <dbReference type="Proteomes" id="UP001188597"/>
    </source>
</evidence>
<keyword evidence="2" id="KW-0732">Signal</keyword>
<evidence type="ECO:0008006" key="6">
    <source>
        <dbReference type="Google" id="ProtNLM"/>
    </source>
</evidence>
<sequence>MGLSAKELDIDFVISTGDNFYDDGLTDDLDSALKESNAKWKIVVGHHTIKSAGHHGNTKELIKQLLPVIQCFTQMEYIQIALLWHLMNMKGQATVLPASKDLAVAGKDNPILQGVQQNATNGSSTSSPWLRRVKNPRAIGCWNRPWICNEGEFPPRIKMLCCRNRCVDVTSDPNNCGLCGIRCPFNWRCCRGLCIDTNVNPFHCGSCDHKCPFMSYCVYGMCGYAQPILPPFPFPPHHPKPPRPPFPFPPHPPKPPRPPFPFLPHQPKPPHPPKRGGQPPPSD</sequence>
<dbReference type="EMBL" id="JAVXUP010002385">
    <property type="protein sequence ID" value="KAK3003645.1"/>
    <property type="molecule type" value="Genomic_DNA"/>
</dbReference>
<comment type="caution">
    <text evidence="4">The sequence shown here is derived from an EMBL/GenBank/DDBJ whole genome shotgun (WGS) entry which is preliminary data.</text>
</comment>
<name>A0AA89AIQ1_9ASTE</name>
<dbReference type="InterPro" id="IPR029052">
    <property type="entry name" value="Metallo-depent_PP-like"/>
</dbReference>
<reference evidence="4" key="1">
    <citation type="submission" date="2022-12" db="EMBL/GenBank/DDBJ databases">
        <title>Draft genome assemblies for two species of Escallonia (Escalloniales).</title>
        <authorList>
            <person name="Chanderbali A."/>
            <person name="Dervinis C."/>
            <person name="Anghel I."/>
            <person name="Soltis D."/>
            <person name="Soltis P."/>
            <person name="Zapata F."/>
        </authorList>
    </citation>
    <scope>NUCLEOTIDE SEQUENCE</scope>
    <source>
        <strain evidence="4">UCBG64.0493</strain>
        <tissue evidence="4">Leaf</tissue>
    </source>
</reference>
<feature type="region of interest" description="Disordered" evidence="3">
    <location>
        <begin position="243"/>
        <end position="283"/>
    </location>
</feature>
<dbReference type="PANTHER" id="PTHR33227:SF48">
    <property type="entry name" value="STIGMA-SPECIFIC STIG1-LIKE PROTEIN 4"/>
    <property type="match status" value="1"/>
</dbReference>
<dbReference type="Proteomes" id="UP001188597">
    <property type="component" value="Unassembled WGS sequence"/>
</dbReference>
<organism evidence="4 5">
    <name type="scientific">Escallonia herrerae</name>
    <dbReference type="NCBI Taxonomy" id="1293975"/>
    <lineage>
        <taxon>Eukaryota</taxon>
        <taxon>Viridiplantae</taxon>
        <taxon>Streptophyta</taxon>
        <taxon>Embryophyta</taxon>
        <taxon>Tracheophyta</taxon>
        <taxon>Spermatophyta</taxon>
        <taxon>Magnoliopsida</taxon>
        <taxon>eudicotyledons</taxon>
        <taxon>Gunneridae</taxon>
        <taxon>Pentapetalae</taxon>
        <taxon>asterids</taxon>
        <taxon>campanulids</taxon>
        <taxon>Escalloniales</taxon>
        <taxon>Escalloniaceae</taxon>
        <taxon>Escallonia</taxon>
    </lineage>
</organism>
<keyword evidence="5" id="KW-1185">Reference proteome</keyword>